<evidence type="ECO:0000313" key="3">
    <source>
        <dbReference type="EMBL" id="QIP34140.1"/>
    </source>
</evidence>
<protein>
    <submittedName>
        <fullName evidence="3">Mannose-6-phosphate isomerase</fullName>
    </submittedName>
</protein>
<keyword evidence="2 3" id="KW-0413">Isomerase</keyword>
<dbReference type="Gene3D" id="1.50.10.10">
    <property type="match status" value="1"/>
</dbReference>
<comment type="similarity">
    <text evidence="1">Belongs to the N-acylglucosamine 2-epimerase family.</text>
</comment>
<dbReference type="RefSeq" id="WP_099963281.1">
    <property type="nucleotide sequence ID" value="NZ_CALMTF010000096.1"/>
</dbReference>
<dbReference type="GO" id="GO:0016853">
    <property type="term" value="F:isomerase activity"/>
    <property type="evidence" value="ECO:0007669"/>
    <property type="project" value="UniProtKB-KW"/>
</dbReference>
<dbReference type="InterPro" id="IPR008928">
    <property type="entry name" value="6-hairpin_glycosidase_sf"/>
</dbReference>
<dbReference type="GeneID" id="85020570"/>
<keyword evidence="4" id="KW-1185">Reference proteome</keyword>
<dbReference type="KEGG" id="kre:GWK63_00245"/>
<evidence type="ECO:0000313" key="4">
    <source>
        <dbReference type="Proteomes" id="UP000502533"/>
    </source>
</evidence>
<dbReference type="EMBL" id="CP050139">
    <property type="protein sequence ID" value="QIP34140.1"/>
    <property type="molecule type" value="Genomic_DNA"/>
</dbReference>
<evidence type="ECO:0000256" key="1">
    <source>
        <dbReference type="ARBA" id="ARBA00008558"/>
    </source>
</evidence>
<dbReference type="SUPFAM" id="SSF48208">
    <property type="entry name" value="Six-hairpin glycosidases"/>
    <property type="match status" value="1"/>
</dbReference>
<dbReference type="AlphaFoldDB" id="A0A181C6E8"/>
<dbReference type="PANTHER" id="PTHR15108">
    <property type="entry name" value="N-ACYLGLUCOSAMINE-2-EPIMERASE"/>
    <property type="match status" value="1"/>
</dbReference>
<evidence type="ECO:0000256" key="2">
    <source>
        <dbReference type="ARBA" id="ARBA00023235"/>
    </source>
</evidence>
<dbReference type="InterPro" id="IPR012341">
    <property type="entry name" value="6hp_glycosidase-like_sf"/>
</dbReference>
<dbReference type="GO" id="GO:0005975">
    <property type="term" value="P:carbohydrate metabolic process"/>
    <property type="evidence" value="ECO:0007669"/>
    <property type="project" value="InterPro"/>
</dbReference>
<reference evidence="3 4" key="1">
    <citation type="submission" date="2020-03" db="EMBL/GenBank/DDBJ databases">
        <title>Isolation of cellulose-producing strains, genome characterization and application of the synthesized cellulose films as an economical and sustainable material for piezoelectric sensor construction.</title>
        <authorList>
            <person name="Mangayil R.K."/>
        </authorList>
    </citation>
    <scope>NUCLEOTIDE SEQUENCE [LARGE SCALE GENOMIC DNA]</scope>
    <source>
        <strain evidence="3 4">ENS 9a1a</strain>
    </source>
</reference>
<dbReference type="Pfam" id="PF07221">
    <property type="entry name" value="GlcNAc_2-epim"/>
    <property type="match status" value="1"/>
</dbReference>
<proteinExistence type="inferred from homology"/>
<dbReference type="Proteomes" id="UP000502533">
    <property type="component" value="Chromosome"/>
</dbReference>
<organism evidence="3 4">
    <name type="scientific">Komagataeibacter rhaeticus</name>
    <dbReference type="NCBI Taxonomy" id="215221"/>
    <lineage>
        <taxon>Bacteria</taxon>
        <taxon>Pseudomonadati</taxon>
        <taxon>Pseudomonadota</taxon>
        <taxon>Alphaproteobacteria</taxon>
        <taxon>Acetobacterales</taxon>
        <taxon>Acetobacteraceae</taxon>
        <taxon>Komagataeibacter</taxon>
    </lineage>
</organism>
<gene>
    <name evidence="3" type="ORF">GWK63_00245</name>
</gene>
<name>A0A181C6E8_9PROT</name>
<dbReference type="InterPro" id="IPR010819">
    <property type="entry name" value="AGE/CE"/>
</dbReference>
<sequence length="383" mass="43039">MKQECMRVRTWLYDHAWPYWAAHGVDRVHGGFVEYLDLAGRDGGAPFKRVRAQARQLYCFSQAALLGLPGAREISDNCWQFFDRHARRGDGGWARRMDRTGVIIDPTSDAYDLAFVLLAHAWRYRLTRDPVLIESAAGVITTLNSDLKAPGGLGWLADAGTSGPRQQNPHMHIMEAALEMLDASGDARFAALAHQVADLFLHHIIDRKTGVLREFFTADWKPLDSAEGHIIEPGHMLEWVWILVRAHRLLGLATLDDVQRLYAFATCHGTDAHTGLIYDQIRSTGAPLSRDSRLWPQTEALKAHIAMMETFGLDTSPQISVTVDNLFRHYLDHAPLGTWIDHRRFDGSPKVDKIPSTSLYHLQLAFTELLRAQSTPGYDTVAV</sequence>
<accession>A0A181C6E8</accession>